<keyword evidence="2 3" id="KW-0946">Virion</keyword>
<organism evidence="4 5">
    <name type="scientific">Nile crocodilepox virus (isolate Crocodylus niloticus/Zimbabwe/Ume/2001)</name>
    <name type="common">CRV</name>
    <dbReference type="NCBI Taxonomy" id="1289473"/>
    <lineage>
        <taxon>Viruses</taxon>
        <taxon>Varidnaviria</taxon>
        <taxon>Bamfordvirae</taxon>
        <taxon>Nucleocytoviricota</taxon>
        <taxon>Pokkesviricetes</taxon>
        <taxon>Chitovirales</taxon>
        <taxon>Poxviridae</taxon>
        <taxon>Chordopoxvirinae</taxon>
        <taxon>Crocodylidpoxvirus</taxon>
        <taxon>Crocodylidpoxvirus nilecrocodilepox</taxon>
        <taxon>Nile crocodilepox virus</taxon>
    </lineage>
</organism>
<dbReference type="PIRSF" id="PIRSF015629">
    <property type="entry name" value="VAC_E6R"/>
    <property type="match status" value="1"/>
</dbReference>
<evidence type="ECO:0000256" key="1">
    <source>
        <dbReference type="ARBA" id="ARBA00004328"/>
    </source>
</evidence>
<dbReference type="GO" id="GO:0044423">
    <property type="term" value="C:virion component"/>
    <property type="evidence" value="ECO:0007669"/>
    <property type="project" value="UniProtKB-UniRule"/>
</dbReference>
<evidence type="ECO:0000313" key="5">
    <source>
        <dbReference type="Proteomes" id="UP000011300"/>
    </source>
</evidence>
<sequence>MEIVRRKYLPRTLANDLDFLRSDFESKIDNFSLNHVLALKYLLLSYPDTVLTKDAVSNANFYVFLHFAGCDAIYSLVKRKLVNVAVLFVKTVVDNRQIFADAIERYKTLGYELLNDSVFLAFLPLRRLMRDLIPISYDLGLNPLFHRGEPLRSIDLIYARLFKEATFLKVREPEVVRLLAWAYLSKRDSGEAFADNDDQSLYDVYQRTGHLVSSDLTESFREVIFPGTVSTSYWLWLRGNPFDDARYVMSARAQSFYEKLMSFIYDQLKLGRVNKNMLKAVYLFDGDPNVRNLMLELIYDVPGDILKIIDYEDSDWKNYFVSFYKKNFIDGKTFTSANSFYDDLFRVVAKIDPKYFADVDYEDLFRSPPEERLEFDDVKVNESVFSEMVYARGDIDLFFIRNDLGCRIHSPENDYFIKEYNTYVALNTEDRRVIDRGRFVPLEKIDVAGRPDLFSLSLIKYHIFGRLANLGLVLADDEDLPAAVICRLQRVEDLSTFLLSVTKSDRTSVQQTARTIVNSSTFNTIPLFRTFLQENFDEVSEYLVKTTNFTTREKDFIARIIHHGRS</sequence>
<reference evidence="4 5" key="1">
    <citation type="journal article" date="2006" name="J. Virol.">
        <title>Genome of crocodilepox virus.</title>
        <authorList>
            <person name="Afonso C.L."/>
            <person name="Tulman E.R."/>
            <person name="Delhon G."/>
            <person name="Lu Z."/>
            <person name="Viljoen G.J."/>
            <person name="Wallace D.B."/>
            <person name="Kutish G.F."/>
            <person name="Rock D.L."/>
        </authorList>
    </citation>
    <scope>NUCLEOTIDE SEQUENCE [LARGE SCALE GENOMIC DNA]</scope>
    <source>
        <strain evidence="5">Isolate Crocodylus niloticus/Zimbabwe/Ume/2001</strain>
    </source>
</reference>
<evidence type="ECO:0000313" key="4">
    <source>
        <dbReference type="EMBL" id="ABJ08947.1"/>
    </source>
</evidence>
<dbReference type="RefSeq" id="YP_784247.1">
    <property type="nucleotide sequence ID" value="NC_008030.1"/>
</dbReference>
<dbReference type="Proteomes" id="UP000011300">
    <property type="component" value="Segment"/>
</dbReference>
<protein>
    <recommendedName>
        <fullName evidence="3">Protein E6 homolog</fullName>
    </recommendedName>
</protein>
<name>Q070J4_CPRVZ</name>
<evidence type="ECO:0000256" key="3">
    <source>
        <dbReference type="PIRNR" id="PIRNR015629"/>
    </source>
</evidence>
<evidence type="ECO:0000256" key="2">
    <source>
        <dbReference type="ARBA" id="ARBA00022844"/>
    </source>
</evidence>
<organismHost>
    <name type="scientific">Crocodylus johnstoni</name>
    <name type="common">Australian freshwater crocodile</name>
    <dbReference type="NCBI Taxonomy" id="184234"/>
</organismHost>
<comment type="subcellular location">
    <subcellularLocation>
        <location evidence="1 3">Virion</location>
    </subcellularLocation>
</comment>
<dbReference type="InterPro" id="IPR006749">
    <property type="entry name" value="Pox_E6"/>
</dbReference>
<organismHost>
    <name type="scientific">Crocodylus porosus</name>
    <name type="common">Saltwater crocodile</name>
    <name type="synonym">Estuarine crocodile</name>
    <dbReference type="NCBI Taxonomy" id="8502"/>
</organismHost>
<dbReference type="KEGG" id="vg:4363319"/>
<proteinExistence type="predicted"/>
<dbReference type="EMBL" id="DQ356948">
    <property type="protein sequence ID" value="ABJ08947.1"/>
    <property type="molecule type" value="Genomic_DNA"/>
</dbReference>
<dbReference type="Pfam" id="PF04656">
    <property type="entry name" value="Pox_E6"/>
    <property type="match status" value="1"/>
</dbReference>
<dbReference type="GeneID" id="4363319"/>
<accession>Q070J4</accession>
<gene>
    <name evidence="4" type="ORF">CRV056</name>
</gene>
<organismHost>
    <name type="scientific">Crocodylus niloticus</name>
    <name type="common">Nile crocodile</name>
    <name type="synonym">African crocodile</name>
    <dbReference type="NCBI Taxonomy" id="8501"/>
</organismHost>
<keyword evidence="5" id="KW-1185">Reference proteome</keyword>